<sequence>MPIIAAYMVPHPPLIIPDVGRGGEAQIEETKIAYERVAEEIAELEPETIIISSPHATMYSDYFHISPGYAATGSFSRFGADKVKFIEEYDTVLVSEIENRAKKISFPAGTLGEVDRDLDHGTMVPLFFIRKRYKGGKIVRVGLSGLPLTDHYRMGQIIKDSVNATGKRVVYVASGDLSHKLQDYGPYGYAAEGPVYDQKVMDVCQRGAFGELLEFDEDFCDKAAECGHRSFVIMAGALDGVKVRANRLSHQDITGVGYGICTFTPGDKDDSRRFLNIFYREKEREIKEKRQNSDAYVQLAYKSVYSYVLEKKVLPVPSDIPEEMLEIRAGAFVSIHEHGRLRGCIGTIGPTCENVAEEIIQNAISASTKDPRFNAITANELEFLEINVDVLGEPENISSMDELDVKRYGVIVSSGRKRGLLLPDLDGVDTVEQQVAIAMQKGGITEDDEIHLQRFEVVRHY</sequence>
<dbReference type="InterPro" id="IPR004183">
    <property type="entry name" value="Xdiol_dOase_suB"/>
</dbReference>
<organism evidence="2 3">
    <name type="scientific">Butyrivibrio proteoclasticus</name>
    <dbReference type="NCBI Taxonomy" id="43305"/>
    <lineage>
        <taxon>Bacteria</taxon>
        <taxon>Bacillati</taxon>
        <taxon>Bacillota</taxon>
        <taxon>Clostridia</taxon>
        <taxon>Lachnospirales</taxon>
        <taxon>Lachnospiraceae</taxon>
        <taxon>Butyrivibrio</taxon>
    </lineage>
</organism>
<dbReference type="RefSeq" id="WP_074887734.1">
    <property type="nucleotide sequence ID" value="NZ_FOXO01000012.1"/>
</dbReference>
<dbReference type="InterPro" id="IPR027485">
    <property type="entry name" value="AMMECR1_N"/>
</dbReference>
<dbReference type="SUPFAM" id="SSF143447">
    <property type="entry name" value="AMMECR1-like"/>
    <property type="match status" value="1"/>
</dbReference>
<gene>
    <name evidence="2" type="ORF">SAMN04487928_11288</name>
</gene>
<name>A0A1I5UEW2_9FIRM</name>
<reference evidence="3" key="1">
    <citation type="submission" date="2016-10" db="EMBL/GenBank/DDBJ databases">
        <authorList>
            <person name="Varghese N."/>
            <person name="Submissions S."/>
        </authorList>
    </citation>
    <scope>NUCLEOTIDE SEQUENCE [LARGE SCALE GENOMIC DNA]</scope>
    <source>
        <strain evidence="3">P18</strain>
    </source>
</reference>
<dbReference type="PANTHER" id="PTHR13016:SF0">
    <property type="entry name" value="AMME SYNDROME CANDIDATE GENE 1 PROTEIN"/>
    <property type="match status" value="1"/>
</dbReference>
<dbReference type="InterPro" id="IPR002733">
    <property type="entry name" value="AMMECR1_domain"/>
</dbReference>
<dbReference type="InterPro" id="IPR027623">
    <property type="entry name" value="AmmeMemoSam_A"/>
</dbReference>
<dbReference type="AlphaFoldDB" id="A0A1I5UEW2"/>
<evidence type="ECO:0000259" key="1">
    <source>
        <dbReference type="PROSITE" id="PS51112"/>
    </source>
</evidence>
<dbReference type="InterPro" id="IPR036071">
    <property type="entry name" value="AMMECR1_dom_sf"/>
</dbReference>
<dbReference type="OrthoDB" id="159752at2"/>
<dbReference type="InterPro" id="IPR023473">
    <property type="entry name" value="AMMECR1"/>
</dbReference>
<proteinExistence type="predicted"/>
<dbReference type="EMBL" id="FOXO01000012">
    <property type="protein sequence ID" value="SFP93749.1"/>
    <property type="molecule type" value="Genomic_DNA"/>
</dbReference>
<dbReference type="GO" id="GO:0016702">
    <property type="term" value="F:oxidoreductase activity, acting on single donors with incorporation of molecular oxygen, incorporation of two atoms of oxygen"/>
    <property type="evidence" value="ECO:0007669"/>
    <property type="project" value="UniProtKB-ARBA"/>
</dbReference>
<dbReference type="CDD" id="cd07951">
    <property type="entry name" value="ED_3B_N_AMMECR1"/>
    <property type="match status" value="1"/>
</dbReference>
<dbReference type="PANTHER" id="PTHR13016">
    <property type="entry name" value="AMMECR1 HOMOLOG"/>
    <property type="match status" value="1"/>
</dbReference>
<evidence type="ECO:0000313" key="2">
    <source>
        <dbReference type="EMBL" id="SFP93749.1"/>
    </source>
</evidence>
<accession>A0A1I5UEW2</accession>
<feature type="domain" description="AMMECR1" evidence="1">
    <location>
        <begin position="291"/>
        <end position="461"/>
    </location>
</feature>
<dbReference type="Gene3D" id="3.30.700.20">
    <property type="entry name" value="Hypothetical protein ph0010, domain 1"/>
    <property type="match status" value="1"/>
</dbReference>
<dbReference type="Pfam" id="PF01871">
    <property type="entry name" value="AMMECR1"/>
    <property type="match status" value="1"/>
</dbReference>
<dbReference type="Proteomes" id="UP000182624">
    <property type="component" value="Unassembled WGS sequence"/>
</dbReference>
<dbReference type="Pfam" id="PF02900">
    <property type="entry name" value="LigB"/>
    <property type="match status" value="1"/>
</dbReference>
<keyword evidence="3" id="KW-1185">Reference proteome</keyword>
<dbReference type="PROSITE" id="PS51112">
    <property type="entry name" value="AMMECR1"/>
    <property type="match status" value="1"/>
</dbReference>
<dbReference type="Gene3D" id="3.40.830.10">
    <property type="entry name" value="LigB-like"/>
    <property type="match status" value="1"/>
</dbReference>
<evidence type="ECO:0000313" key="3">
    <source>
        <dbReference type="Proteomes" id="UP000182624"/>
    </source>
</evidence>
<dbReference type="GO" id="GO:0008198">
    <property type="term" value="F:ferrous iron binding"/>
    <property type="evidence" value="ECO:0007669"/>
    <property type="project" value="InterPro"/>
</dbReference>
<protein>
    <submittedName>
        <fullName evidence="2">Uncharacterized protein, PH0010 family/AmmeMemoRadiSam system protein A</fullName>
    </submittedName>
</protein>
<dbReference type="NCBIfam" id="TIGR04335">
    <property type="entry name" value="AmmeMemoSam_A"/>
    <property type="match status" value="1"/>
</dbReference>
<dbReference type="SUPFAM" id="SSF53213">
    <property type="entry name" value="LigB-like"/>
    <property type="match status" value="1"/>
</dbReference>